<feature type="compositionally biased region" description="Low complexity" evidence="1">
    <location>
        <begin position="110"/>
        <end position="129"/>
    </location>
</feature>
<dbReference type="RefSeq" id="WP_094967400.1">
    <property type="nucleotide sequence ID" value="NZ_NGJN01000002.1"/>
</dbReference>
<gene>
    <name evidence="2" type="ORF">CA834_04080</name>
</gene>
<protein>
    <recommendedName>
        <fullName evidence="4">Lipoprotein</fullName>
    </recommendedName>
</protein>
<dbReference type="EMBL" id="NGJN01000002">
    <property type="protein sequence ID" value="OZV69808.1"/>
    <property type="molecule type" value="Genomic_DNA"/>
</dbReference>
<keyword evidence="3" id="KW-1185">Reference proteome</keyword>
<evidence type="ECO:0000313" key="2">
    <source>
        <dbReference type="EMBL" id="OZV69808.1"/>
    </source>
</evidence>
<dbReference type="AlphaFoldDB" id="A0A265UWW9"/>
<dbReference type="PROSITE" id="PS51257">
    <property type="entry name" value="PROKAR_LIPOPROTEIN"/>
    <property type="match status" value="1"/>
</dbReference>
<feature type="region of interest" description="Disordered" evidence="1">
    <location>
        <begin position="108"/>
        <end position="129"/>
    </location>
</feature>
<dbReference type="OrthoDB" id="1367720at2"/>
<reference evidence="2 3" key="1">
    <citation type="submission" date="2017-05" db="EMBL/GenBank/DDBJ databases">
        <title>The draft genome sequence of Idiomarina salinarum WNB302.</title>
        <authorList>
            <person name="Sun Y."/>
            <person name="Chen B."/>
            <person name="Du Z."/>
        </authorList>
    </citation>
    <scope>NUCLEOTIDE SEQUENCE [LARGE SCALE GENOMIC DNA]</scope>
    <source>
        <strain evidence="2 3">WNB302</strain>
    </source>
</reference>
<sequence>MKSRSYLLVLLMLTGGLTLQSCGPIVISSKPEQPLPPWFYPNRVEVLRYVYFPDYMIYYDLSHRTYIYLENNVWVRVKTLPPRFNTLNLNRSRFVRIKTYRGDDIGSYHSENYTTRNRSNTRSTSGRRN</sequence>
<evidence type="ECO:0000313" key="3">
    <source>
        <dbReference type="Proteomes" id="UP000216840"/>
    </source>
</evidence>
<dbReference type="Proteomes" id="UP000216840">
    <property type="component" value="Unassembled WGS sequence"/>
</dbReference>
<organism evidence="2 3">
    <name type="scientific">Winogradskyella aurantia</name>
    <dbReference type="NCBI Taxonomy" id="1915063"/>
    <lineage>
        <taxon>Bacteria</taxon>
        <taxon>Pseudomonadati</taxon>
        <taxon>Bacteroidota</taxon>
        <taxon>Flavobacteriia</taxon>
        <taxon>Flavobacteriales</taxon>
        <taxon>Flavobacteriaceae</taxon>
        <taxon>Winogradskyella</taxon>
    </lineage>
</organism>
<evidence type="ECO:0000256" key="1">
    <source>
        <dbReference type="SAM" id="MobiDB-lite"/>
    </source>
</evidence>
<evidence type="ECO:0008006" key="4">
    <source>
        <dbReference type="Google" id="ProtNLM"/>
    </source>
</evidence>
<proteinExistence type="predicted"/>
<accession>A0A265UWW9</accession>
<name>A0A265UWW9_9FLAO</name>
<comment type="caution">
    <text evidence="2">The sequence shown here is derived from an EMBL/GenBank/DDBJ whole genome shotgun (WGS) entry which is preliminary data.</text>
</comment>